<dbReference type="AlphaFoldDB" id="A0AAV2I8J5"/>
<dbReference type="Gene3D" id="2.60.120.260">
    <property type="entry name" value="Galactose-binding domain-like"/>
    <property type="match status" value="1"/>
</dbReference>
<dbReference type="Pfam" id="PF02018">
    <property type="entry name" value="CBM_4_9"/>
    <property type="match status" value="1"/>
</dbReference>
<dbReference type="Proteomes" id="UP001497497">
    <property type="component" value="Unassembled WGS sequence"/>
</dbReference>
<dbReference type="GO" id="GO:0000272">
    <property type="term" value="P:polysaccharide catabolic process"/>
    <property type="evidence" value="ECO:0007669"/>
    <property type="project" value="UniProtKB-KW"/>
</dbReference>
<feature type="signal peptide" evidence="6">
    <location>
        <begin position="1"/>
        <end position="22"/>
    </location>
</feature>
<dbReference type="InterPro" id="IPR003305">
    <property type="entry name" value="CenC_carb-bd"/>
</dbReference>
<evidence type="ECO:0000256" key="5">
    <source>
        <dbReference type="ARBA" id="ARBA00023326"/>
    </source>
</evidence>
<dbReference type="PANTHER" id="PTHR31490">
    <property type="entry name" value="GLYCOSYL HYDROLASE"/>
    <property type="match status" value="1"/>
</dbReference>
<evidence type="ECO:0000256" key="6">
    <source>
        <dbReference type="SAM" id="SignalP"/>
    </source>
</evidence>
<organism evidence="8 9">
    <name type="scientific">Lymnaea stagnalis</name>
    <name type="common">Great pond snail</name>
    <name type="synonym">Helix stagnalis</name>
    <dbReference type="NCBI Taxonomy" id="6523"/>
    <lineage>
        <taxon>Eukaryota</taxon>
        <taxon>Metazoa</taxon>
        <taxon>Spiralia</taxon>
        <taxon>Lophotrochozoa</taxon>
        <taxon>Mollusca</taxon>
        <taxon>Gastropoda</taxon>
        <taxon>Heterobranchia</taxon>
        <taxon>Euthyneura</taxon>
        <taxon>Panpulmonata</taxon>
        <taxon>Hygrophila</taxon>
        <taxon>Lymnaeoidea</taxon>
        <taxon>Lymnaeidae</taxon>
        <taxon>Lymnaea</taxon>
    </lineage>
</organism>
<evidence type="ECO:0000256" key="4">
    <source>
        <dbReference type="ARBA" id="ARBA00023277"/>
    </source>
</evidence>
<evidence type="ECO:0000256" key="2">
    <source>
        <dbReference type="ARBA" id="ARBA00022737"/>
    </source>
</evidence>
<dbReference type="SUPFAM" id="SSF51445">
    <property type="entry name" value="(Trans)glycosidases"/>
    <property type="match status" value="1"/>
</dbReference>
<evidence type="ECO:0000259" key="7">
    <source>
        <dbReference type="PROSITE" id="PS51760"/>
    </source>
</evidence>
<dbReference type="Gene3D" id="3.20.20.80">
    <property type="entry name" value="Glycosidases"/>
    <property type="match status" value="1"/>
</dbReference>
<keyword evidence="4" id="KW-0119">Carbohydrate metabolism</keyword>
<accession>A0AAV2I8J5</accession>
<keyword evidence="6" id="KW-0732">Signal</keyword>
<name>A0AAV2I8J5_LYMST</name>
<dbReference type="InterPro" id="IPR044846">
    <property type="entry name" value="GH10"/>
</dbReference>
<dbReference type="InterPro" id="IPR017853">
    <property type="entry name" value="GH"/>
</dbReference>
<sequence>MLKSSDATWWPVLCLWLALTTAEILLNPGFENGITNWHSDGFTLSTDTTHVHSGNAAVKCSGRTGHNQGPAQIVHLKPGGKYTISAFIKLANGVNAHQEPVVTVDLKPKNGGPDEYIRVSKHSYMTAADDWVQIGGNFKVPNKEYTQARVYVEGPLASVDFYVDDMSLNELVESANWKADANARIEANRKSNIHFNFHLDSHYNAADVKVRIEHTKHLFGFGTLIRPDYMVGSSHQRYRDIVAYMFNWAVVQDYKWTFDKGQPGHPDFSQALTATDELKKLGLNVRGHCMFWAEPGKTPTWVQGLSGQALKDAVDNRIKYMTGITKGKLAHWDIYNEDLHAHFYESKLNDDSYIQHLYRAVHAADPAPKLFLNDYNVVAQGISTRAYLYQINRLKAANVGLAGVGIQSHYTDYTEPDLTLVKNRLDILGSSGLPMWITELDLSAHDETTRATWYENVLRLYFSHRNVEGVLLWGFWDDYMPHDKALVHGGGFTLDKAGERYLQLTKQEWSTHVNRSLSAGTSFTVRGFQGNYDVIVLHHDKPVKKQSFFVGKADTTVDVTLSGVPQQIQVPAKTNPFHKRSEEMEADWN</sequence>
<dbReference type="EMBL" id="CAXITT010000478">
    <property type="protein sequence ID" value="CAL1542279.1"/>
    <property type="molecule type" value="Genomic_DNA"/>
</dbReference>
<comment type="similarity">
    <text evidence="1">Belongs to the glycosyl hydrolase 10 (cellulase F) family.</text>
</comment>
<feature type="domain" description="GH10" evidence="7">
    <location>
        <begin position="233"/>
        <end position="504"/>
    </location>
</feature>
<keyword evidence="3" id="KW-0378">Hydrolase</keyword>
<comment type="caution">
    <text evidence="8">The sequence shown here is derived from an EMBL/GenBank/DDBJ whole genome shotgun (WGS) entry which is preliminary data.</text>
</comment>
<dbReference type="InterPro" id="IPR008979">
    <property type="entry name" value="Galactose-bd-like_sf"/>
</dbReference>
<protein>
    <recommendedName>
        <fullName evidence="7">GH10 domain-containing protein</fullName>
    </recommendedName>
</protein>
<evidence type="ECO:0000313" key="8">
    <source>
        <dbReference type="EMBL" id="CAL1542279.1"/>
    </source>
</evidence>
<dbReference type="PANTHER" id="PTHR31490:SF1">
    <property type="entry name" value="ENDO-1,4-BETA-XYLANASE 1"/>
    <property type="match status" value="1"/>
</dbReference>
<evidence type="ECO:0000313" key="9">
    <source>
        <dbReference type="Proteomes" id="UP001497497"/>
    </source>
</evidence>
<keyword evidence="5" id="KW-0624">Polysaccharide degradation</keyword>
<dbReference type="GO" id="GO:0031176">
    <property type="term" value="F:endo-1,4-beta-xylanase activity"/>
    <property type="evidence" value="ECO:0007669"/>
    <property type="project" value="UniProtKB-ARBA"/>
</dbReference>
<feature type="chain" id="PRO_5043449724" description="GH10 domain-containing protein" evidence="6">
    <location>
        <begin position="23"/>
        <end position="589"/>
    </location>
</feature>
<evidence type="ECO:0000256" key="3">
    <source>
        <dbReference type="ARBA" id="ARBA00022801"/>
    </source>
</evidence>
<dbReference type="SMART" id="SM00633">
    <property type="entry name" value="Glyco_10"/>
    <property type="match status" value="1"/>
</dbReference>
<dbReference type="InterPro" id="IPR001000">
    <property type="entry name" value="GH10_dom"/>
</dbReference>
<keyword evidence="9" id="KW-1185">Reference proteome</keyword>
<dbReference type="PROSITE" id="PS51760">
    <property type="entry name" value="GH10_2"/>
    <property type="match status" value="1"/>
</dbReference>
<dbReference type="SUPFAM" id="SSF49785">
    <property type="entry name" value="Galactose-binding domain-like"/>
    <property type="match status" value="1"/>
</dbReference>
<reference evidence="8 9" key="1">
    <citation type="submission" date="2024-04" db="EMBL/GenBank/DDBJ databases">
        <authorList>
            <consortium name="Genoscope - CEA"/>
            <person name="William W."/>
        </authorList>
    </citation>
    <scope>NUCLEOTIDE SEQUENCE [LARGE SCALE GENOMIC DNA]</scope>
</reference>
<evidence type="ECO:0000256" key="1">
    <source>
        <dbReference type="ARBA" id="ARBA00007495"/>
    </source>
</evidence>
<keyword evidence="2" id="KW-0677">Repeat</keyword>
<dbReference type="PRINTS" id="PR00134">
    <property type="entry name" value="GLHYDRLASE10"/>
</dbReference>
<proteinExistence type="inferred from homology"/>
<gene>
    <name evidence="8" type="ORF">GSLYS_00015873001</name>
</gene>
<dbReference type="Pfam" id="PF00331">
    <property type="entry name" value="Glyco_hydro_10"/>
    <property type="match status" value="1"/>
</dbReference>